<evidence type="ECO:0000256" key="2">
    <source>
        <dbReference type="ARBA" id="ARBA00022630"/>
    </source>
</evidence>
<protein>
    <recommendedName>
        <fullName evidence="7">Putative NAD(P)H nitroreductase</fullName>
        <ecNumber evidence="7">1.-.-.-</ecNumber>
    </recommendedName>
</protein>
<feature type="binding site" description="in other chain" evidence="8">
    <location>
        <begin position="10"/>
        <end position="12"/>
    </location>
    <ligand>
        <name>FMN</name>
        <dbReference type="ChEBI" id="CHEBI:58210"/>
        <note>ligand shared between dimeric partners</note>
    </ligand>
</feature>
<feature type="binding site" description="in other chain" evidence="8">
    <location>
        <begin position="131"/>
        <end position="133"/>
    </location>
    <ligand>
        <name>FMN</name>
        <dbReference type="ChEBI" id="CHEBI:58210"/>
        <note>ligand shared between dimeric partners</note>
    </ligand>
</feature>
<organism evidence="10 11">
    <name type="scientific">Motilimonas pumila</name>
    <dbReference type="NCBI Taxonomy" id="2303987"/>
    <lineage>
        <taxon>Bacteria</taxon>
        <taxon>Pseudomonadati</taxon>
        <taxon>Pseudomonadota</taxon>
        <taxon>Gammaproteobacteria</taxon>
        <taxon>Alteromonadales</taxon>
        <taxon>Alteromonadales genera incertae sedis</taxon>
        <taxon>Motilimonas</taxon>
    </lineage>
</organism>
<keyword evidence="5 7" id="KW-0560">Oxidoreductase</keyword>
<evidence type="ECO:0000256" key="7">
    <source>
        <dbReference type="PIRNR" id="PIRNR000232"/>
    </source>
</evidence>
<evidence type="ECO:0000256" key="6">
    <source>
        <dbReference type="ARBA" id="ARBA00023027"/>
    </source>
</evidence>
<dbReference type="PIRSF" id="PIRSF000232">
    <property type="entry name" value="YdjA"/>
    <property type="match status" value="1"/>
</dbReference>
<dbReference type="EMBL" id="QZCH01000008">
    <property type="protein sequence ID" value="RJG48450.1"/>
    <property type="molecule type" value="Genomic_DNA"/>
</dbReference>
<evidence type="ECO:0000256" key="5">
    <source>
        <dbReference type="ARBA" id="ARBA00023002"/>
    </source>
</evidence>
<comment type="caution">
    <text evidence="10">The sequence shown here is derived from an EMBL/GenBank/DDBJ whole genome shotgun (WGS) entry which is preliminary data.</text>
</comment>
<dbReference type="Proteomes" id="UP000283255">
    <property type="component" value="Unassembled WGS sequence"/>
</dbReference>
<dbReference type="PANTHER" id="PTHR43821">
    <property type="entry name" value="NAD(P)H NITROREDUCTASE YDJA-RELATED"/>
    <property type="match status" value="1"/>
</dbReference>
<dbReference type="SUPFAM" id="SSF55469">
    <property type="entry name" value="FMN-dependent nitroreductase-like"/>
    <property type="match status" value="1"/>
</dbReference>
<keyword evidence="2 7" id="KW-0285">Flavoprotein</keyword>
<dbReference type="Gene3D" id="3.40.109.10">
    <property type="entry name" value="NADH Oxidase"/>
    <property type="match status" value="1"/>
</dbReference>
<evidence type="ECO:0000256" key="3">
    <source>
        <dbReference type="ARBA" id="ARBA00022643"/>
    </source>
</evidence>
<dbReference type="GO" id="GO:0016491">
    <property type="term" value="F:oxidoreductase activity"/>
    <property type="evidence" value="ECO:0007669"/>
    <property type="project" value="UniProtKB-UniRule"/>
</dbReference>
<dbReference type="Pfam" id="PF00881">
    <property type="entry name" value="Nitroreductase"/>
    <property type="match status" value="1"/>
</dbReference>
<proteinExistence type="inferred from homology"/>
<reference evidence="10 11" key="1">
    <citation type="submission" date="2018-09" db="EMBL/GenBank/DDBJ databases">
        <authorList>
            <person name="Wang F."/>
        </authorList>
    </citation>
    <scope>NUCLEOTIDE SEQUENCE [LARGE SCALE GENOMIC DNA]</scope>
    <source>
        <strain evidence="10 11">PLHSC7-2</strain>
    </source>
</reference>
<name>A0A418YG00_9GAMM</name>
<dbReference type="InterPro" id="IPR052530">
    <property type="entry name" value="NAD(P)H_nitroreductase"/>
</dbReference>
<dbReference type="RefSeq" id="WP_119910260.1">
    <property type="nucleotide sequence ID" value="NZ_QZCH01000008.1"/>
</dbReference>
<dbReference type="CDD" id="cd02135">
    <property type="entry name" value="YdjA-like"/>
    <property type="match status" value="1"/>
</dbReference>
<keyword evidence="4 7" id="KW-0521">NADP</keyword>
<keyword evidence="6 7" id="KW-0520">NAD</keyword>
<comment type="similarity">
    <text evidence="1 7">Belongs to the nitroreductase family.</text>
</comment>
<feature type="binding site" evidence="8">
    <location>
        <position position="35"/>
    </location>
    <ligand>
        <name>FMN</name>
        <dbReference type="ChEBI" id="CHEBI:58210"/>
        <note>ligand shared between dimeric partners</note>
    </ligand>
</feature>
<feature type="domain" description="Nitroreductase" evidence="9">
    <location>
        <begin position="9"/>
        <end position="161"/>
    </location>
</feature>
<evidence type="ECO:0000313" key="10">
    <source>
        <dbReference type="EMBL" id="RJG48450.1"/>
    </source>
</evidence>
<gene>
    <name evidence="10" type="ORF">D1Z90_08125</name>
</gene>
<evidence type="ECO:0000256" key="8">
    <source>
        <dbReference type="PIRSR" id="PIRSR000232-1"/>
    </source>
</evidence>
<evidence type="ECO:0000313" key="11">
    <source>
        <dbReference type="Proteomes" id="UP000283255"/>
    </source>
</evidence>
<feature type="binding site" evidence="8">
    <location>
        <position position="39"/>
    </location>
    <ligand>
        <name>FMN</name>
        <dbReference type="ChEBI" id="CHEBI:58210"/>
        <note>ligand shared between dimeric partners</note>
    </ligand>
</feature>
<evidence type="ECO:0000256" key="4">
    <source>
        <dbReference type="ARBA" id="ARBA00022857"/>
    </source>
</evidence>
<dbReference type="NCBIfam" id="NF008088">
    <property type="entry name" value="PRK10828.1"/>
    <property type="match status" value="1"/>
</dbReference>
<keyword evidence="3 7" id="KW-0288">FMN</keyword>
<evidence type="ECO:0000259" key="9">
    <source>
        <dbReference type="Pfam" id="PF00881"/>
    </source>
</evidence>
<comment type="cofactor">
    <cofactor evidence="8">
        <name>FMN</name>
        <dbReference type="ChEBI" id="CHEBI:58210"/>
    </cofactor>
    <text evidence="8">Binds 1 FMN per subunit.</text>
</comment>
<dbReference type="InterPro" id="IPR029479">
    <property type="entry name" value="Nitroreductase"/>
</dbReference>
<dbReference type="EC" id="1.-.-.-" evidence="7"/>
<accession>A0A418YG00</accession>
<dbReference type="AlphaFoldDB" id="A0A418YG00"/>
<dbReference type="InterPro" id="IPR000415">
    <property type="entry name" value="Nitroreductase-like"/>
</dbReference>
<reference evidence="10 11" key="2">
    <citation type="submission" date="2019-01" db="EMBL/GenBank/DDBJ databases">
        <title>Motilimonas pumilus sp. nov., isolated from the gut of sea cucumber (Apostichopus japonicus).</title>
        <authorList>
            <person name="Wang F.-Q."/>
            <person name="Ren L.-H."/>
            <person name="Lin Y.-W."/>
            <person name="Sun G.-H."/>
            <person name="Du Z.-J."/>
            <person name="Zhao J.-X."/>
            <person name="Liu X.-J."/>
            <person name="Liu L.-J."/>
        </authorList>
    </citation>
    <scope>NUCLEOTIDE SEQUENCE [LARGE SCALE GENOMIC DNA]</scope>
    <source>
        <strain evidence="10 11">PLHSC7-2</strain>
    </source>
</reference>
<keyword evidence="11" id="KW-1185">Reference proteome</keyword>
<dbReference type="OrthoDB" id="9804207at2"/>
<dbReference type="InterPro" id="IPR026021">
    <property type="entry name" value="YdjA-like"/>
</dbReference>
<dbReference type="PANTHER" id="PTHR43821:SF1">
    <property type="entry name" value="NAD(P)H NITROREDUCTASE YDJA-RELATED"/>
    <property type="match status" value="1"/>
</dbReference>
<sequence>MQAIELLLNRRSWGRLTEPGPDKCDLETIIQAGLRSPDHGALHPWRFIIAEGDGLLRLGDIYQQAAVANGADEAAIQKAQNMPQRAPLVITVVACVTPDHKIPEVEQVLSAGCAAHAMQMAAQALGYGGIWRTGAMSYDDKVKADLGLKGKEQIVGYLYLGSLVNEPSATKKLDPDDFVSYL</sequence>
<evidence type="ECO:0000256" key="1">
    <source>
        <dbReference type="ARBA" id="ARBA00007118"/>
    </source>
</evidence>